<evidence type="ECO:0000313" key="2">
    <source>
        <dbReference type="Proteomes" id="UP000095472"/>
    </source>
</evidence>
<keyword evidence="2" id="KW-1185">Reference proteome</keyword>
<proteinExistence type="predicted"/>
<organism evidence="1 2">
    <name type="scientific">Desertifilum tharense IPPAS B-1220</name>
    <dbReference type="NCBI Taxonomy" id="1781255"/>
    <lineage>
        <taxon>Bacteria</taxon>
        <taxon>Bacillati</taxon>
        <taxon>Cyanobacteriota</taxon>
        <taxon>Cyanophyceae</taxon>
        <taxon>Desertifilales</taxon>
        <taxon>Desertifilaceae</taxon>
        <taxon>Desertifilum</taxon>
    </lineage>
</organism>
<sequence length="402" mass="46334">MGQQQKPTDSEKQLVALGRVLQTLREEENIDVLIETTIQYIRSEFDYHLIWIGLYDRVEHRLFGKGGMMPAGNTSVLKQRFVLSPGDLLEQVVIQQRPVGVPDLREERRAGEWRKIAQTFNIQGTMIFPIRYRALCFGVVILGSTLWGTSPRSDEKARLSMIFGELAGTLNQIEVNWHRQQTKRPEEPLFSLLTKMRSLPNLSQRLAAIVEETHSFINPTRTNIYWFERERRYFWRRVGNQNKIQGLGESHSSASGITVQEVSSFYKALAADQLVAIGETYSSLKADTTSRLMQQIKARSLLAAPILYQNELLGFLAVEGNEARIWEESEKNYVRSRRPTDCLDLAPRRDGNHHRTDQARSDPHLGNQSGDLFRTRLERYPQPLCESFVRSLQRRPLFSLFV</sequence>
<dbReference type="Proteomes" id="UP000095472">
    <property type="component" value="Chromosome"/>
</dbReference>
<gene>
    <name evidence="1" type="ORF">BH720_015780</name>
</gene>
<evidence type="ECO:0000313" key="1">
    <source>
        <dbReference type="EMBL" id="XPM66602.1"/>
    </source>
</evidence>
<dbReference type="EMBL" id="CP182909">
    <property type="protein sequence ID" value="XPM66602.1"/>
    <property type="molecule type" value="Genomic_DNA"/>
</dbReference>
<reference evidence="1 2" key="1">
    <citation type="journal article" date="2016" name="Genome Announc.">
        <title>Draft Genome Sequence of the Thermotolerant Cyanobacterium Desertifilum sp. IPPAS B-1220.</title>
        <authorList>
            <person name="Mironov K.S."/>
            <person name="Sinetova M.A."/>
            <person name="Bolatkhan K."/>
            <person name="Zayadan B.K."/>
            <person name="Ustinova V.V."/>
            <person name="Kupriyanova E.V."/>
            <person name="Skrypnik A.N."/>
            <person name="Gogoleva N.E."/>
            <person name="Gogolev Y.V."/>
            <person name="Los D.A."/>
        </authorList>
    </citation>
    <scope>NUCLEOTIDE SEQUENCE [LARGE SCALE GENOMIC DNA]</scope>
    <source>
        <strain evidence="1 2">IPPAS B-1220</strain>
    </source>
</reference>
<name>A0ACD5H0N1_9CYAN</name>
<protein>
    <submittedName>
        <fullName evidence="1">GAF domain-containing protein</fullName>
    </submittedName>
</protein>
<accession>A0ACD5H0N1</accession>